<protein>
    <recommendedName>
        <fullName evidence="1">E2 ubiquitin-conjugating enzyme</fullName>
        <ecNumber evidence="1">2.3.2.23</ecNumber>
    </recommendedName>
</protein>
<dbReference type="EC" id="2.3.2.23" evidence="1"/>
<proteinExistence type="inferred from homology"/>
<dbReference type="FunFam" id="3.10.110.10:FF:000031">
    <property type="entry name" value="Ubiquitin-conjugating enzyme E2 22"/>
    <property type="match status" value="1"/>
</dbReference>
<dbReference type="CDD" id="cd23804">
    <property type="entry name" value="UBCc_UBE2S"/>
    <property type="match status" value="1"/>
</dbReference>
<dbReference type="InterPro" id="IPR050113">
    <property type="entry name" value="Ub_conjugating_enzyme"/>
</dbReference>
<evidence type="ECO:0000313" key="11">
    <source>
        <dbReference type="Proteomes" id="UP001222932"/>
    </source>
</evidence>
<feature type="domain" description="UBC core" evidence="9">
    <location>
        <begin position="6"/>
        <end position="152"/>
    </location>
</feature>
<dbReference type="AlphaFoldDB" id="A0AAD3Y9F6"/>
<sequence>MALTPQALRLLSRELVTLRTSPPEGVRVVVDDDDISAIQGWVAGPPGTPYDGGYFKVVFDFGPEYPNLPPTCTMVTKIFHPNISKRGEICVDTLKKGWKKEYGVGHVLTVIKCLLIVPNPDSALDDEAGKQLNEDYDGYCKYAKLITGIHATPKIAPAPFRSTTAPCAELPLPRPPVAPKSSSTSSLSSSPTRAGVAPSRSPLGDNDRQESSLAPADLTAGLKPAVAPTKVPVKTVPKPKTAIKRGVRRL</sequence>
<organism evidence="10 11">
    <name type="scientific">Cutaneotrichosporon spelunceum</name>
    <dbReference type="NCBI Taxonomy" id="1672016"/>
    <lineage>
        <taxon>Eukaryota</taxon>
        <taxon>Fungi</taxon>
        <taxon>Dikarya</taxon>
        <taxon>Basidiomycota</taxon>
        <taxon>Agaricomycotina</taxon>
        <taxon>Tremellomycetes</taxon>
        <taxon>Trichosporonales</taxon>
        <taxon>Trichosporonaceae</taxon>
        <taxon>Cutaneotrichosporon</taxon>
    </lineage>
</organism>
<keyword evidence="3 7" id="KW-0547">Nucleotide-binding</keyword>
<feature type="compositionally biased region" description="Basic residues" evidence="8">
    <location>
        <begin position="241"/>
        <end position="250"/>
    </location>
</feature>
<gene>
    <name evidence="10" type="ORF">CspeluHIS016_0103380</name>
</gene>
<feature type="compositionally biased region" description="Low complexity" evidence="8">
    <location>
        <begin position="223"/>
        <end position="240"/>
    </location>
</feature>
<keyword evidence="2" id="KW-0808">Transferase</keyword>
<reference evidence="10" key="1">
    <citation type="journal article" date="2023" name="BMC Genomics">
        <title>Chromosome-level genome assemblies of Cutaneotrichosporon spp. (Trichosporonales, Basidiomycota) reveal imbalanced evolution between nucleotide sequences and chromosome synteny.</title>
        <authorList>
            <person name="Kobayashi Y."/>
            <person name="Kayamori A."/>
            <person name="Aoki K."/>
            <person name="Shiwa Y."/>
            <person name="Matsutani M."/>
            <person name="Fujita N."/>
            <person name="Sugita T."/>
            <person name="Iwasaki W."/>
            <person name="Tanaka N."/>
            <person name="Takashima M."/>
        </authorList>
    </citation>
    <scope>NUCLEOTIDE SEQUENCE</scope>
    <source>
        <strain evidence="10">HIS016</strain>
    </source>
</reference>
<evidence type="ECO:0000256" key="2">
    <source>
        <dbReference type="ARBA" id="ARBA00022679"/>
    </source>
</evidence>
<dbReference type="PANTHER" id="PTHR24067">
    <property type="entry name" value="UBIQUITIN-CONJUGATING ENZYME E2"/>
    <property type="match status" value="1"/>
</dbReference>
<dbReference type="EMBL" id="BTCM01000001">
    <property type="protein sequence ID" value="GMK53752.1"/>
    <property type="molecule type" value="Genomic_DNA"/>
</dbReference>
<dbReference type="PROSITE" id="PS00183">
    <property type="entry name" value="UBC_1"/>
    <property type="match status" value="1"/>
</dbReference>
<comment type="caution">
    <text evidence="10">The sequence shown here is derived from an EMBL/GenBank/DDBJ whole genome shotgun (WGS) entry which is preliminary data.</text>
</comment>
<dbReference type="Gene3D" id="3.10.110.10">
    <property type="entry name" value="Ubiquitin Conjugating Enzyme"/>
    <property type="match status" value="1"/>
</dbReference>
<evidence type="ECO:0000259" key="9">
    <source>
        <dbReference type="PROSITE" id="PS50127"/>
    </source>
</evidence>
<dbReference type="InterPro" id="IPR023313">
    <property type="entry name" value="UBQ-conjugating_AS"/>
</dbReference>
<keyword evidence="11" id="KW-1185">Reference proteome</keyword>
<name>A0AAD3Y9F6_9TREE</name>
<keyword evidence="5 7" id="KW-0067">ATP-binding</keyword>
<keyword evidence="4 7" id="KW-0833">Ubl conjugation pathway</keyword>
<evidence type="ECO:0000256" key="3">
    <source>
        <dbReference type="ARBA" id="ARBA00022741"/>
    </source>
</evidence>
<dbReference type="PROSITE" id="PS50127">
    <property type="entry name" value="UBC_2"/>
    <property type="match status" value="1"/>
</dbReference>
<evidence type="ECO:0000256" key="5">
    <source>
        <dbReference type="ARBA" id="ARBA00022840"/>
    </source>
</evidence>
<dbReference type="Pfam" id="PF00179">
    <property type="entry name" value="UQ_con"/>
    <property type="match status" value="1"/>
</dbReference>
<dbReference type="GO" id="GO:0005524">
    <property type="term" value="F:ATP binding"/>
    <property type="evidence" value="ECO:0007669"/>
    <property type="project" value="UniProtKB-UniRule"/>
</dbReference>
<feature type="compositionally biased region" description="Low complexity" evidence="8">
    <location>
        <begin position="181"/>
        <end position="190"/>
    </location>
</feature>
<feature type="active site" description="Glycyl thioester intermediate" evidence="6">
    <location>
        <position position="90"/>
    </location>
</feature>
<dbReference type="InterPro" id="IPR000608">
    <property type="entry name" value="UBC"/>
</dbReference>
<evidence type="ECO:0000256" key="1">
    <source>
        <dbReference type="ARBA" id="ARBA00012486"/>
    </source>
</evidence>
<evidence type="ECO:0000256" key="7">
    <source>
        <dbReference type="RuleBase" id="RU362109"/>
    </source>
</evidence>
<dbReference type="SUPFAM" id="SSF54495">
    <property type="entry name" value="UBC-like"/>
    <property type="match status" value="1"/>
</dbReference>
<dbReference type="InterPro" id="IPR016135">
    <property type="entry name" value="UBQ-conjugating_enzyme/RWD"/>
</dbReference>
<dbReference type="Proteomes" id="UP001222932">
    <property type="component" value="Unassembled WGS sequence"/>
</dbReference>
<evidence type="ECO:0000256" key="6">
    <source>
        <dbReference type="PROSITE-ProRule" id="PRU10133"/>
    </source>
</evidence>
<evidence type="ECO:0000256" key="4">
    <source>
        <dbReference type="ARBA" id="ARBA00022786"/>
    </source>
</evidence>
<feature type="region of interest" description="Disordered" evidence="8">
    <location>
        <begin position="166"/>
        <end position="250"/>
    </location>
</feature>
<evidence type="ECO:0000313" key="10">
    <source>
        <dbReference type="EMBL" id="GMK53752.1"/>
    </source>
</evidence>
<accession>A0AAD3Y9F6</accession>
<dbReference type="GO" id="GO:0061631">
    <property type="term" value="F:ubiquitin conjugating enzyme activity"/>
    <property type="evidence" value="ECO:0007669"/>
    <property type="project" value="UniProtKB-EC"/>
</dbReference>
<reference evidence="10" key="2">
    <citation type="submission" date="2023-06" db="EMBL/GenBank/DDBJ databases">
        <authorList>
            <person name="Kobayashi Y."/>
            <person name="Kayamori A."/>
            <person name="Aoki K."/>
            <person name="Shiwa Y."/>
            <person name="Fujita N."/>
            <person name="Sugita T."/>
            <person name="Iwasaki W."/>
            <person name="Tanaka N."/>
            <person name="Takashima M."/>
        </authorList>
    </citation>
    <scope>NUCLEOTIDE SEQUENCE</scope>
    <source>
        <strain evidence="10">HIS016</strain>
    </source>
</reference>
<comment type="similarity">
    <text evidence="7">Belongs to the ubiquitin-conjugating enzyme family.</text>
</comment>
<dbReference type="SMART" id="SM00212">
    <property type="entry name" value="UBCc"/>
    <property type="match status" value="1"/>
</dbReference>
<evidence type="ECO:0000256" key="8">
    <source>
        <dbReference type="SAM" id="MobiDB-lite"/>
    </source>
</evidence>